<proteinExistence type="predicted"/>
<comment type="caution">
    <text evidence="1">The sequence shown here is derived from an EMBL/GenBank/DDBJ whole genome shotgun (WGS) entry which is preliminary data.</text>
</comment>
<accession>A0ABY2UN80</accession>
<sequence length="91" mass="10026">MTTTPSIYGANTEMPFNERMQIETQVLSYAATEATLGIEATKNMLEMQADDVSATRADTGLLQDLTGITAQVNVASRVARFVAWYQEYNQA</sequence>
<reference evidence="1 2" key="1">
    <citation type="submission" date="2019-05" db="EMBL/GenBank/DDBJ databases">
        <title>Draft genome sequence of Pelagicola sp. DSW4-44.</title>
        <authorList>
            <person name="Oh J."/>
        </authorList>
    </citation>
    <scope>NUCLEOTIDE SEQUENCE [LARGE SCALE GENOMIC DNA]</scope>
    <source>
        <strain evidence="1 2">DSW4-44</strain>
    </source>
</reference>
<gene>
    <name evidence="1" type="ORF">FEE96_23280</name>
</gene>
<dbReference type="EMBL" id="VAUA01000018">
    <property type="protein sequence ID" value="TLP54969.1"/>
    <property type="molecule type" value="Genomic_DNA"/>
</dbReference>
<evidence type="ECO:0000313" key="2">
    <source>
        <dbReference type="Proteomes" id="UP000305041"/>
    </source>
</evidence>
<organism evidence="1 2">
    <name type="scientific">Parasedimentitalea maritima</name>
    <dbReference type="NCBI Taxonomy" id="2578117"/>
    <lineage>
        <taxon>Bacteria</taxon>
        <taxon>Pseudomonadati</taxon>
        <taxon>Pseudomonadota</taxon>
        <taxon>Alphaproteobacteria</taxon>
        <taxon>Rhodobacterales</taxon>
        <taxon>Paracoccaceae</taxon>
        <taxon>Parasedimentitalea</taxon>
    </lineage>
</organism>
<protein>
    <recommendedName>
        <fullName evidence="3">Transporter</fullName>
    </recommendedName>
</protein>
<dbReference type="RefSeq" id="WP_138165517.1">
    <property type="nucleotide sequence ID" value="NZ_VAUA01000018.1"/>
</dbReference>
<evidence type="ECO:0000313" key="1">
    <source>
        <dbReference type="EMBL" id="TLP54969.1"/>
    </source>
</evidence>
<evidence type="ECO:0008006" key="3">
    <source>
        <dbReference type="Google" id="ProtNLM"/>
    </source>
</evidence>
<name>A0ABY2UN80_9RHOB</name>
<keyword evidence="2" id="KW-1185">Reference proteome</keyword>
<dbReference type="Proteomes" id="UP000305041">
    <property type="component" value="Unassembled WGS sequence"/>
</dbReference>